<dbReference type="EMBL" id="QGKW02000717">
    <property type="protein sequence ID" value="KAF2598759.1"/>
    <property type="molecule type" value="Genomic_DNA"/>
</dbReference>
<dbReference type="Proteomes" id="UP000712281">
    <property type="component" value="Unassembled WGS sequence"/>
</dbReference>
<gene>
    <name evidence="1" type="ORF">F2Q68_00009616</name>
</gene>
<comment type="caution">
    <text evidence="1">The sequence shown here is derived from an EMBL/GenBank/DDBJ whole genome shotgun (WGS) entry which is preliminary data.</text>
</comment>
<evidence type="ECO:0000313" key="2">
    <source>
        <dbReference type="Proteomes" id="UP000712281"/>
    </source>
</evidence>
<protein>
    <submittedName>
        <fullName evidence="1">Uncharacterized protein</fullName>
    </submittedName>
</protein>
<accession>A0A8S9KWI2</accession>
<proteinExistence type="predicted"/>
<evidence type="ECO:0000313" key="1">
    <source>
        <dbReference type="EMBL" id="KAF2598759.1"/>
    </source>
</evidence>
<reference evidence="1" key="1">
    <citation type="submission" date="2019-12" db="EMBL/GenBank/DDBJ databases">
        <title>Genome sequencing and annotation of Brassica cretica.</title>
        <authorList>
            <person name="Studholme D.J."/>
            <person name="Sarris P.F."/>
        </authorList>
    </citation>
    <scope>NUCLEOTIDE SEQUENCE</scope>
    <source>
        <strain evidence="1">PFS-001/15</strain>
        <tissue evidence="1">Leaf</tissue>
    </source>
</reference>
<sequence length="56" mass="6311">MKKWSIDRCKASSYVRDFAGAIALLRTEVSRANPPLKLWKKLSMEIGLGSSLVERC</sequence>
<dbReference type="AlphaFoldDB" id="A0A8S9KWI2"/>
<organism evidence="1 2">
    <name type="scientific">Brassica cretica</name>
    <name type="common">Mustard</name>
    <dbReference type="NCBI Taxonomy" id="69181"/>
    <lineage>
        <taxon>Eukaryota</taxon>
        <taxon>Viridiplantae</taxon>
        <taxon>Streptophyta</taxon>
        <taxon>Embryophyta</taxon>
        <taxon>Tracheophyta</taxon>
        <taxon>Spermatophyta</taxon>
        <taxon>Magnoliopsida</taxon>
        <taxon>eudicotyledons</taxon>
        <taxon>Gunneridae</taxon>
        <taxon>Pentapetalae</taxon>
        <taxon>rosids</taxon>
        <taxon>malvids</taxon>
        <taxon>Brassicales</taxon>
        <taxon>Brassicaceae</taxon>
        <taxon>Brassiceae</taxon>
        <taxon>Brassica</taxon>
    </lineage>
</organism>
<name>A0A8S9KWI2_BRACR</name>